<evidence type="ECO:0000313" key="4">
    <source>
        <dbReference type="Proteomes" id="UP000036176"/>
    </source>
</evidence>
<evidence type="ECO:0000313" key="3">
    <source>
        <dbReference type="EMBL" id="KMO84286.1"/>
    </source>
</evidence>
<feature type="compositionally biased region" description="Pro residues" evidence="1">
    <location>
        <begin position="72"/>
        <end position="90"/>
    </location>
</feature>
<evidence type="ECO:0000256" key="1">
    <source>
        <dbReference type="SAM" id="MobiDB-lite"/>
    </source>
</evidence>
<feature type="region of interest" description="Disordered" evidence="1">
    <location>
        <begin position="67"/>
        <end position="96"/>
    </location>
</feature>
<reference evidence="3 4" key="1">
    <citation type="journal article" date="2015" name="Genome Biol. Evol.">
        <title>Characterization of Three Mycobacterium spp. with Potential Use in Bioremediation by Genome Sequencing and Comparative Genomics.</title>
        <authorList>
            <person name="Das S."/>
            <person name="Pettersson B.M."/>
            <person name="Behra P.R."/>
            <person name="Ramesh M."/>
            <person name="Dasgupta S."/>
            <person name="Bhattacharya A."/>
            <person name="Kirsebom L.A."/>
        </authorList>
    </citation>
    <scope>NUCLEOTIDE SEQUENCE [LARGE SCALE GENOMIC DNA]</scope>
    <source>
        <strain evidence="3 4">DSM 44219</strain>
    </source>
</reference>
<dbReference type="OrthoDB" id="4751509at2"/>
<accession>A0A0J6ZHE5</accession>
<keyword evidence="4" id="KW-1185">Reference proteome</keyword>
<comment type="caution">
    <text evidence="3">The sequence shown here is derived from an EMBL/GenBank/DDBJ whole genome shotgun (WGS) entry which is preliminary data.</text>
</comment>
<keyword evidence="2" id="KW-0472">Membrane</keyword>
<feature type="transmembrane region" description="Helical" evidence="2">
    <location>
        <begin position="23"/>
        <end position="43"/>
    </location>
</feature>
<dbReference type="AlphaFoldDB" id="A0A0J6ZHE5"/>
<dbReference type="RefSeq" id="WP_048416862.1">
    <property type="nucleotide sequence ID" value="NZ_JYNX01000017.1"/>
</dbReference>
<protein>
    <submittedName>
        <fullName evidence="3">Uncharacterized protein</fullName>
    </submittedName>
</protein>
<keyword evidence="2" id="KW-0812">Transmembrane</keyword>
<dbReference type="PATRIC" id="fig|1800.3.peg.743"/>
<feature type="region of interest" description="Disordered" evidence="1">
    <location>
        <begin position="1"/>
        <end position="20"/>
    </location>
</feature>
<name>A0A0J6ZHE5_MYCCU</name>
<evidence type="ECO:0000256" key="2">
    <source>
        <dbReference type="SAM" id="Phobius"/>
    </source>
</evidence>
<organism evidence="3 4">
    <name type="scientific">Mycolicibacterium chubuense</name>
    <name type="common">Mycobacterium chubuense</name>
    <dbReference type="NCBI Taxonomy" id="1800"/>
    <lineage>
        <taxon>Bacteria</taxon>
        <taxon>Bacillati</taxon>
        <taxon>Actinomycetota</taxon>
        <taxon>Actinomycetes</taxon>
        <taxon>Mycobacteriales</taxon>
        <taxon>Mycobacteriaceae</taxon>
        <taxon>Mycolicibacterium</taxon>
    </lineage>
</organism>
<dbReference type="Proteomes" id="UP000036176">
    <property type="component" value="Unassembled WGS sequence"/>
</dbReference>
<dbReference type="EMBL" id="JYNX01000017">
    <property type="protein sequence ID" value="KMO84286.1"/>
    <property type="molecule type" value="Genomic_DNA"/>
</dbReference>
<gene>
    <name evidence="3" type="ORF">MCHUDSM44219_00737</name>
</gene>
<keyword evidence="2" id="KW-1133">Transmembrane helix</keyword>
<proteinExistence type="predicted"/>
<sequence>MPTVTANAPAHDPPTGPTRKSRLSALSIVVASVGTLVIVFALLQSRTSAPTEVQSVPAQPDTASQWVTTAPKPLPLPAPAPRQPQAPAPPTDSQGFVDSAARCDATQRAVAIARTERSAIVVCETAAGDYSYRGVRLQDGASLRLDDVRPIPAGFEARNDGTTYRLSPTELVVISGETLQSRDPVVEHRAG</sequence>